<keyword evidence="5" id="KW-0574">Periplasm</keyword>
<dbReference type="OrthoDB" id="175771at2"/>
<dbReference type="GO" id="GO:0016740">
    <property type="term" value="F:transferase activity"/>
    <property type="evidence" value="ECO:0007669"/>
    <property type="project" value="UniProtKB-KW"/>
</dbReference>
<keyword evidence="3" id="KW-0808">Transferase</keyword>
<evidence type="ECO:0000256" key="5">
    <source>
        <dbReference type="ARBA" id="ARBA00022764"/>
    </source>
</evidence>
<dbReference type="AlphaFoldDB" id="A0A558BXM0"/>
<gene>
    <name evidence="8" type="ORF">FNT36_07375</name>
</gene>
<comment type="caution">
    <text evidence="8">The sequence shown here is derived from an EMBL/GenBank/DDBJ whole genome shotgun (WGS) entry which is preliminary data.</text>
</comment>
<evidence type="ECO:0000313" key="9">
    <source>
        <dbReference type="Proteomes" id="UP000317624"/>
    </source>
</evidence>
<evidence type="ECO:0000256" key="1">
    <source>
        <dbReference type="ARBA" id="ARBA00004418"/>
    </source>
</evidence>
<comment type="subcellular location">
    <subcellularLocation>
        <location evidence="1">Periplasm</location>
    </subcellularLocation>
</comment>
<keyword evidence="6" id="KW-0016">Alginate biosynthesis</keyword>
<accession>A0A558BXM0</accession>
<evidence type="ECO:0000259" key="7">
    <source>
        <dbReference type="Pfam" id="PF16822"/>
    </source>
</evidence>
<keyword evidence="9" id="KW-1185">Reference proteome</keyword>
<sequence length="393" mass="44137">MQQDNYLWIKRLALATLTSLFLLPALQAKWPLLPVGALDGYNPNTNAEKPDLQVDDLLAGNYQPRLEAYLDNRLGFRAWFIRLRNQVDFSFFGQVHTGDVLVGQHGVLYQGGPTESYLGRDYLGAEAITAHAQRVRGVQDMLAQRGTQLLYVLAPGKPGYLPEDLPAGVQAADRGPTNYTGFAEALPKAGVHVLDAAALFQRWKPTAPHPLFPRGGTHWSGYSTTLVADTLARAIEALTRLDLPNFTTSPGEITTKHLRGTDEDIARGLNLVIRPRPYPMAYPIVTFAPPTPHQQRPNTLLVGDSFTQSFYIFYPYFSNLFSDSSRFWYYNESVFWPENTPGESHYVRELNLRQQLAGRNLLIILSTEQNLNKRSFGLIDQLYNLYHADAPSQ</sequence>
<reference evidence="8 9" key="1">
    <citation type="submission" date="2019-07" db="EMBL/GenBank/DDBJ databases">
        <title>Hymenobacter sp. straun FUR1 Genome sequencing and assembly.</title>
        <authorList>
            <person name="Chhetri G."/>
        </authorList>
    </citation>
    <scope>NUCLEOTIDE SEQUENCE [LARGE SCALE GENOMIC DNA]</scope>
    <source>
        <strain evidence="8 9">Fur1</strain>
    </source>
</reference>
<protein>
    <recommendedName>
        <fullName evidence="7">AlgX/AlgJ SGNH hydrolase-like domain-containing protein</fullName>
    </recommendedName>
</protein>
<evidence type="ECO:0000256" key="4">
    <source>
        <dbReference type="ARBA" id="ARBA00022729"/>
    </source>
</evidence>
<dbReference type="GO" id="GO:0042121">
    <property type="term" value="P:alginic acid biosynthetic process"/>
    <property type="evidence" value="ECO:0007669"/>
    <property type="project" value="UniProtKB-UniPathway"/>
</dbReference>
<evidence type="ECO:0000256" key="6">
    <source>
        <dbReference type="ARBA" id="ARBA00022841"/>
    </source>
</evidence>
<proteinExistence type="predicted"/>
<dbReference type="GO" id="GO:0042597">
    <property type="term" value="C:periplasmic space"/>
    <property type="evidence" value="ECO:0007669"/>
    <property type="project" value="UniProtKB-SubCell"/>
</dbReference>
<dbReference type="Pfam" id="PF16822">
    <property type="entry name" value="ALGX"/>
    <property type="match status" value="1"/>
</dbReference>
<comment type="pathway">
    <text evidence="2">Glycan biosynthesis; alginate biosynthesis.</text>
</comment>
<dbReference type="EMBL" id="VMRJ01000002">
    <property type="protein sequence ID" value="TVT41270.1"/>
    <property type="molecule type" value="Genomic_DNA"/>
</dbReference>
<evidence type="ECO:0000256" key="3">
    <source>
        <dbReference type="ARBA" id="ARBA00022679"/>
    </source>
</evidence>
<dbReference type="InterPro" id="IPR031811">
    <property type="entry name" value="ALGX/ALGJ_SGNH-like"/>
</dbReference>
<keyword evidence="4" id="KW-0732">Signal</keyword>
<evidence type="ECO:0000313" key="8">
    <source>
        <dbReference type="EMBL" id="TVT41270.1"/>
    </source>
</evidence>
<organism evidence="8 9">
    <name type="scientific">Hymenobacter setariae</name>
    <dbReference type="NCBI Taxonomy" id="2594794"/>
    <lineage>
        <taxon>Bacteria</taxon>
        <taxon>Pseudomonadati</taxon>
        <taxon>Bacteroidota</taxon>
        <taxon>Cytophagia</taxon>
        <taxon>Cytophagales</taxon>
        <taxon>Hymenobacteraceae</taxon>
        <taxon>Hymenobacter</taxon>
    </lineage>
</organism>
<dbReference type="Proteomes" id="UP000317624">
    <property type="component" value="Unassembled WGS sequence"/>
</dbReference>
<feature type="domain" description="AlgX/AlgJ SGNH hydrolase-like" evidence="7">
    <location>
        <begin position="124"/>
        <end position="319"/>
    </location>
</feature>
<name>A0A558BXM0_9BACT</name>
<dbReference type="UniPathway" id="UPA00286"/>
<evidence type="ECO:0000256" key="2">
    <source>
        <dbReference type="ARBA" id="ARBA00005182"/>
    </source>
</evidence>